<evidence type="ECO:0000313" key="1">
    <source>
        <dbReference type="EMBL" id="KGC15560.1"/>
    </source>
</evidence>
<dbReference type="Proteomes" id="UP000029590">
    <property type="component" value="Unassembled WGS sequence"/>
</dbReference>
<sequence>MAESFYSVVTDAIRDFEENGFDSAERLQYWVERIRSAAVASMTPESVLNETLTRTLQGVYKKMIDGGQIIRTHSGVSRFTVDRLKPQLRAELDRRMMVSRSLIKLNREQMVEKTVQRFAGWASSIPAGGSRAIEVKEVKDNLRKALTSLPFEERRVHIDQTAKFTAALNEIVAVDSGAIAVQWNIRHSAGYHNRPDHKEREGKIYLLRSSWAKDKGLVKPGPAGYYDDVTSFGEEVFCSCFGRWLYSLRDLPPEMLTQAGEKALAEAKAKIKAMRA</sequence>
<organism evidence="1 2">
    <name type="scientific">Burkholderia gladioli</name>
    <name type="common">Pseudomonas marginata</name>
    <name type="synonym">Phytomonas marginata</name>
    <dbReference type="NCBI Taxonomy" id="28095"/>
    <lineage>
        <taxon>Bacteria</taxon>
        <taxon>Pseudomonadati</taxon>
        <taxon>Pseudomonadota</taxon>
        <taxon>Betaproteobacteria</taxon>
        <taxon>Burkholderiales</taxon>
        <taxon>Burkholderiaceae</taxon>
        <taxon>Burkholderia</taxon>
    </lineage>
</organism>
<dbReference type="AlphaFoldDB" id="A0AAW3F730"/>
<name>A0AAW3F730_BURGA</name>
<comment type="caution">
    <text evidence="1">The sequence shown here is derived from an EMBL/GenBank/DDBJ whole genome shotgun (WGS) entry which is preliminary data.</text>
</comment>
<evidence type="ECO:0000313" key="2">
    <source>
        <dbReference type="Proteomes" id="UP000029590"/>
    </source>
</evidence>
<evidence type="ECO:0008006" key="3">
    <source>
        <dbReference type="Google" id="ProtNLM"/>
    </source>
</evidence>
<proteinExistence type="predicted"/>
<accession>A0AAW3F730</accession>
<dbReference type="EMBL" id="JPGG01000016">
    <property type="protein sequence ID" value="KGC15560.1"/>
    <property type="molecule type" value="Genomic_DNA"/>
</dbReference>
<reference evidence="1 2" key="1">
    <citation type="submission" date="2014-04" db="EMBL/GenBank/DDBJ databases">
        <authorList>
            <person name="Bishop-Lilly K.A."/>
            <person name="Broomall S.M."/>
            <person name="Chain P.S."/>
            <person name="Chertkov O."/>
            <person name="Coyne S.R."/>
            <person name="Daligault H.E."/>
            <person name="Davenport K.W."/>
            <person name="Erkkila T."/>
            <person name="Frey K.G."/>
            <person name="Gibbons H.S."/>
            <person name="Gu W."/>
            <person name="Jaissle J."/>
            <person name="Johnson S.L."/>
            <person name="Koroleva G.I."/>
            <person name="Ladner J.T."/>
            <person name="Lo C.-C."/>
            <person name="Minogue T.D."/>
            <person name="Munk C."/>
            <person name="Palacios G.F."/>
            <person name="Redden C.L."/>
            <person name="Rosenzweig C.N."/>
            <person name="Scholz M.B."/>
            <person name="Teshima H."/>
            <person name="Xu Y."/>
        </authorList>
    </citation>
    <scope>NUCLEOTIDE SEQUENCE [LARGE SCALE GENOMIC DNA]</scope>
    <source>
        <strain evidence="2">gladioli</strain>
    </source>
</reference>
<protein>
    <recommendedName>
        <fullName evidence="3">Phage head morphogenesis domain-containing protein</fullName>
    </recommendedName>
</protein>
<gene>
    <name evidence="1" type="ORF">DM48_366</name>
</gene>
<dbReference type="RefSeq" id="WP_036054391.1">
    <property type="nucleotide sequence ID" value="NZ_KN150850.1"/>
</dbReference>